<comment type="caution">
    <text evidence="6">The sequence shown here is derived from an EMBL/GenBank/DDBJ whole genome shotgun (WGS) entry which is preliminary data.</text>
</comment>
<dbReference type="InterPro" id="IPR050063">
    <property type="entry name" value="Ribosomal_protein_uL29"/>
</dbReference>
<keyword evidence="3 5" id="KW-0687">Ribonucleoprotein</keyword>
<sequence length="70" mass="7957">MKPSELRDKTDEELTELEAELRGRLVKLQVAKATSRASNTSEFPRIRRDIARIKTILHERANGLRAADPS</sequence>
<evidence type="ECO:0000256" key="2">
    <source>
        <dbReference type="ARBA" id="ARBA00022980"/>
    </source>
</evidence>
<dbReference type="Pfam" id="PF00831">
    <property type="entry name" value="Ribosomal_L29"/>
    <property type="match status" value="1"/>
</dbReference>
<evidence type="ECO:0000256" key="3">
    <source>
        <dbReference type="ARBA" id="ARBA00023274"/>
    </source>
</evidence>
<name>A0A0C2D1S7_9BACT</name>
<dbReference type="EMBL" id="JMCC02000048">
    <property type="protein sequence ID" value="KIG15750.1"/>
    <property type="molecule type" value="Genomic_DNA"/>
</dbReference>
<accession>A0A0C2D1S7</accession>
<reference evidence="6 7" key="1">
    <citation type="submission" date="2014-12" db="EMBL/GenBank/DDBJ databases">
        <title>Genome assembly of Enhygromyxa salina DSM 15201.</title>
        <authorList>
            <person name="Sharma G."/>
            <person name="Subramanian S."/>
        </authorList>
    </citation>
    <scope>NUCLEOTIDE SEQUENCE [LARGE SCALE GENOMIC DNA]</scope>
    <source>
        <strain evidence="6 7">DSM 15201</strain>
    </source>
</reference>
<dbReference type="InterPro" id="IPR036049">
    <property type="entry name" value="Ribosomal_uL29_sf"/>
</dbReference>
<comment type="similarity">
    <text evidence="1 5">Belongs to the universal ribosomal protein uL29 family.</text>
</comment>
<dbReference type="AlphaFoldDB" id="A0A0C2D1S7"/>
<dbReference type="PANTHER" id="PTHR10916:SF0">
    <property type="entry name" value="LARGE RIBOSOMAL SUBUNIT PROTEIN UL29C"/>
    <property type="match status" value="1"/>
</dbReference>
<evidence type="ECO:0000256" key="5">
    <source>
        <dbReference type="HAMAP-Rule" id="MF_00374"/>
    </source>
</evidence>
<dbReference type="GO" id="GO:0003735">
    <property type="term" value="F:structural constituent of ribosome"/>
    <property type="evidence" value="ECO:0007669"/>
    <property type="project" value="InterPro"/>
</dbReference>
<keyword evidence="2 5" id="KW-0689">Ribosomal protein</keyword>
<proteinExistence type="inferred from homology"/>
<evidence type="ECO:0000313" key="6">
    <source>
        <dbReference type="EMBL" id="KIG15750.1"/>
    </source>
</evidence>
<evidence type="ECO:0000256" key="1">
    <source>
        <dbReference type="ARBA" id="ARBA00009254"/>
    </source>
</evidence>
<dbReference type="HAMAP" id="MF_00374">
    <property type="entry name" value="Ribosomal_uL29"/>
    <property type="match status" value="1"/>
</dbReference>
<gene>
    <name evidence="5" type="primary">rpmC</name>
    <name evidence="6" type="ORF">DB30_05320</name>
</gene>
<organism evidence="6 7">
    <name type="scientific">Enhygromyxa salina</name>
    <dbReference type="NCBI Taxonomy" id="215803"/>
    <lineage>
        <taxon>Bacteria</taxon>
        <taxon>Pseudomonadati</taxon>
        <taxon>Myxococcota</taxon>
        <taxon>Polyangia</taxon>
        <taxon>Nannocystales</taxon>
        <taxon>Nannocystaceae</taxon>
        <taxon>Enhygromyxa</taxon>
    </lineage>
</organism>
<protein>
    <recommendedName>
        <fullName evidence="4 5">Large ribosomal subunit protein uL29</fullName>
    </recommendedName>
</protein>
<dbReference type="CDD" id="cd00427">
    <property type="entry name" value="Ribosomal_L29_HIP"/>
    <property type="match status" value="1"/>
</dbReference>
<dbReference type="PANTHER" id="PTHR10916">
    <property type="entry name" value="60S RIBOSOMAL PROTEIN L35/50S RIBOSOMAL PROTEIN L29"/>
    <property type="match status" value="1"/>
</dbReference>
<evidence type="ECO:0000256" key="4">
    <source>
        <dbReference type="ARBA" id="ARBA00035204"/>
    </source>
</evidence>
<dbReference type="Gene3D" id="1.10.287.310">
    <property type="match status" value="1"/>
</dbReference>
<dbReference type="Proteomes" id="UP000031599">
    <property type="component" value="Unassembled WGS sequence"/>
</dbReference>
<dbReference type="SUPFAM" id="SSF46561">
    <property type="entry name" value="Ribosomal protein L29 (L29p)"/>
    <property type="match status" value="1"/>
</dbReference>
<dbReference type="GO" id="GO:0022625">
    <property type="term" value="C:cytosolic large ribosomal subunit"/>
    <property type="evidence" value="ECO:0007669"/>
    <property type="project" value="TreeGrafter"/>
</dbReference>
<dbReference type="InterPro" id="IPR001854">
    <property type="entry name" value="Ribosomal_uL29"/>
</dbReference>
<evidence type="ECO:0000313" key="7">
    <source>
        <dbReference type="Proteomes" id="UP000031599"/>
    </source>
</evidence>
<dbReference type="RefSeq" id="WP_052551086.1">
    <property type="nucleotide sequence ID" value="NZ_JMCC02000048.1"/>
</dbReference>
<dbReference type="NCBIfam" id="TIGR00012">
    <property type="entry name" value="L29"/>
    <property type="match status" value="1"/>
</dbReference>
<dbReference type="FunFam" id="1.10.287.310:FF:000001">
    <property type="entry name" value="50S ribosomal protein L29"/>
    <property type="match status" value="1"/>
</dbReference>
<dbReference type="GO" id="GO:0006412">
    <property type="term" value="P:translation"/>
    <property type="evidence" value="ECO:0007669"/>
    <property type="project" value="UniProtKB-UniRule"/>
</dbReference>